<dbReference type="PANTHER" id="PTHR28083">
    <property type="entry name" value="GOOD FOR FULL DBP5 ACTIVITY PROTEIN 2"/>
    <property type="match status" value="1"/>
</dbReference>
<protein>
    <recommendedName>
        <fullName evidence="1">Gfd2/YDR514C-like C-terminal domain-containing protein</fullName>
    </recommendedName>
</protein>
<evidence type="ECO:0000259" key="1">
    <source>
        <dbReference type="Pfam" id="PF21762"/>
    </source>
</evidence>
<dbReference type="GO" id="GO:0003676">
    <property type="term" value="F:nucleic acid binding"/>
    <property type="evidence" value="ECO:0007669"/>
    <property type="project" value="InterPro"/>
</dbReference>
<dbReference type="PANTHER" id="PTHR28083:SF1">
    <property type="entry name" value="GOOD FOR FULL DBP5 ACTIVITY PROTEIN 2"/>
    <property type="match status" value="1"/>
</dbReference>
<dbReference type="InterPro" id="IPR036397">
    <property type="entry name" value="RNaseH_sf"/>
</dbReference>
<evidence type="ECO:0000313" key="2">
    <source>
        <dbReference type="EMBL" id="KAF9876749.1"/>
    </source>
</evidence>
<sequence length="917" mass="103892">MMPGRGSRESTPAHKGLLRDETLVLRHFLGYDDIDSPSSLLPKGLGNKLQRSPLRDVLFVGLDIDTFQGYERLIADQQLHIGVSILDARILEDMLLEPTTAQYQDAITSYQFTVGESAYCKRASKKFLFGSSQPIAIAELGPRINDLLSQRDFILVLHGTNSDLKILRHLEIDIPDRSLYVVDTNKAAQYPLQLWYRYGLEKLLETLHIPFANLHAAGNDAHYCLRALLMIAVTDAERRLSGHSASAIAFLQLGVSLAKLVQLWRELDDVPDDLQDALEQLELLQPMLNYIKCEFEQRPQLAALPSAKQCVKYAITASQNVKTLAKKFQDDIKSKKGRLGKKFGMLKVAFREDEVVKLQKRLDRALKVLGLCVDCYRLAVDQTSDDRIIKDTSSMVLSRTQTLVEASEDRIVRRVTLELTSQFGKNEENATFKKPVDKKESAKEGVYTVVKSHHCGVKLASYTPSALGKILFNSSRSAGYWQMFLQAPSWMSRDAWSWEFMAQRAVAGWTFALRSYSIRPEDSQIFKVVRDGEVSEMLSLFRSGEASPYDRDSKGASLLHYATESWQIDTSRTLLELGLTDSMDEHHPGRERSPLDELVFSHADKSSYDKDHRLLDLFLEYRSSIDSIEIPKLFDYLGDWSIDDDCLRAFQGWFMPEYHGLPLRVRAEAVRRACFSEVQSSNTVRFLLDSNTKQGISRGVIDSSAKSGLSIVHSVALALGRRCALDVLPSYQKSSIWGRLFNMNWEYLIGSVVMATSEKVLHGVETVEPCYDFDVAPWRGSPLISVVGGTLCQMRSSARSVHNHLDLVLQGTLRSWLSELNECGIDLLKYGMREKEVFASSQGTFDADSVARHQRWMKNEWCRPELRSVSIRLTALTYGSEITDWRVWWAPEYEVLAAEFWEAVDNPPEIMPGSWLD</sequence>
<dbReference type="SUPFAM" id="SSF53098">
    <property type="entry name" value="Ribonuclease H-like"/>
    <property type="match status" value="1"/>
</dbReference>
<evidence type="ECO:0000313" key="3">
    <source>
        <dbReference type="Proteomes" id="UP000781932"/>
    </source>
</evidence>
<dbReference type="Gene3D" id="3.30.420.10">
    <property type="entry name" value="Ribonuclease H-like superfamily/Ribonuclease H"/>
    <property type="match status" value="1"/>
</dbReference>
<reference evidence="2" key="2">
    <citation type="submission" date="2020-11" db="EMBL/GenBank/DDBJ databases">
        <title>Whole genome sequencing of Colletotrichum sp.</title>
        <authorList>
            <person name="Li H."/>
        </authorList>
    </citation>
    <scope>NUCLEOTIDE SEQUENCE</scope>
    <source>
        <strain evidence="2">CkLH20</strain>
    </source>
</reference>
<keyword evidence="3" id="KW-1185">Reference proteome</keyword>
<dbReference type="InterPro" id="IPR040151">
    <property type="entry name" value="Gfd2/YDR514C-like"/>
</dbReference>
<dbReference type="GO" id="GO:0005634">
    <property type="term" value="C:nucleus"/>
    <property type="evidence" value="ECO:0007669"/>
    <property type="project" value="TreeGrafter"/>
</dbReference>
<dbReference type="InterPro" id="IPR012337">
    <property type="entry name" value="RNaseH-like_sf"/>
</dbReference>
<dbReference type="InterPro" id="IPR048519">
    <property type="entry name" value="Gfd2/YDR514C-like_C"/>
</dbReference>
<dbReference type="Pfam" id="PF21762">
    <property type="entry name" value="DEDDh_C"/>
    <property type="match status" value="1"/>
</dbReference>
<feature type="domain" description="Gfd2/YDR514C-like C-terminal" evidence="1">
    <location>
        <begin position="59"/>
        <end position="230"/>
    </location>
</feature>
<dbReference type="GeneID" id="62161387"/>
<accession>A0A9P6LHX6</accession>
<comment type="caution">
    <text evidence="2">The sequence shown here is derived from an EMBL/GenBank/DDBJ whole genome shotgun (WGS) entry which is preliminary data.</text>
</comment>
<name>A0A9P6LHX6_9PEZI</name>
<organism evidence="2 3">
    <name type="scientific">Colletotrichum karsti</name>
    <dbReference type="NCBI Taxonomy" id="1095194"/>
    <lineage>
        <taxon>Eukaryota</taxon>
        <taxon>Fungi</taxon>
        <taxon>Dikarya</taxon>
        <taxon>Ascomycota</taxon>
        <taxon>Pezizomycotina</taxon>
        <taxon>Sordariomycetes</taxon>
        <taxon>Hypocreomycetidae</taxon>
        <taxon>Glomerellales</taxon>
        <taxon>Glomerellaceae</taxon>
        <taxon>Colletotrichum</taxon>
        <taxon>Colletotrichum boninense species complex</taxon>
    </lineage>
</organism>
<reference evidence="2" key="1">
    <citation type="submission" date="2020-03" db="EMBL/GenBank/DDBJ databases">
        <authorList>
            <person name="He L."/>
        </authorList>
    </citation>
    <scope>NUCLEOTIDE SEQUENCE</scope>
    <source>
        <strain evidence="2">CkLH20</strain>
    </source>
</reference>
<dbReference type="OrthoDB" id="3200163at2759"/>
<dbReference type="RefSeq" id="XP_038746210.1">
    <property type="nucleotide sequence ID" value="XM_038888313.1"/>
</dbReference>
<dbReference type="Proteomes" id="UP000781932">
    <property type="component" value="Unassembled WGS sequence"/>
</dbReference>
<dbReference type="EMBL" id="JAATWM020000016">
    <property type="protein sequence ID" value="KAF9876749.1"/>
    <property type="molecule type" value="Genomic_DNA"/>
</dbReference>
<gene>
    <name evidence="2" type="ORF">CkaCkLH20_05595</name>
</gene>
<proteinExistence type="predicted"/>
<dbReference type="AlphaFoldDB" id="A0A9P6LHX6"/>